<sequence>MMRVYCAEYSKLPRPFLDEPSADMAAAAAQWGVVRDEVSGVALCFNPERLSWDLLPNCLRFSLRERFHWACDKQEFDAQVIREIGGGARGMAAGAPAPWAARLLHLAIQTTALRSSTAVGFFSVVGAKMSYCHIGGVSIQAWRKSALAGSCARSFIAGGRRVRIAAESGEADYGVAQLSPRDTIICCSDGVAENAPCDAVKSVLAWADSDAQAAAERVIECAKRRTAAATDARIPTARGCHAMAARGVVAEAADVHAQGAKSLGVHECAEGMANDVFVAAWDNAKSMKKAPPLGKPKIDGGLDRGGSVDVCDLPVEPWNARGNGSMKSVVDVVINVAAAEMAAVGWTKIEDIMTEVRGPTCAINLAVALNLAVAQRVADGLPIIVKWIQFIGGEKSQFVRGSIICGNMRVLDWRKDVPTLLARCRFSSNASVVSKRDTGTERIECELVEPWSPIHNLRRELINAVLEVLRGRDHFANGPDYYPILLPDVRDECQGAMRCALETLGTNAAPCMGEAGFGKTPFMMAMAMASARRNADAENRATGRADAMAAVRAGPDVDLFRGEVGRRWAPCIFDDGGLAGPRPEMSLKSCFDPTQAEAMTYVSAAPTATQWALASTGADAAQKTTAVLTDVLMPASPNNFAPSNVGAMLKHSAMFLNAPTDVFFRLAGVEGGVERLPLTDGHLKPEAGNAPRSYLARGVMRDQEEFDWVMACEKKMVMEIMARRGVEYGVPAEAAGPAGGPAASAAAPLPPSSAVRTGGGLSSFGGSMSGERVEVPLAAPAAPTAQIKRGPSKIFSRNLRQSGPVELDLCSPFPFMKVKFESGTFPLKKVKLEPGSGDVAGKGELGEKPPKPRSASMCGLTRASTLACHREWCSLKCRVAPVAGGRSAADQVAPDVCIYDDGRASGHRQCQVHLPRSIEAPVGASVAPEDVGAKMATLDDAIEMLSHVRVVCQCRAVATWRGFPAPRRGKARAVLETGETKRKAPSRAGKTLAKKPASNQSAREVPYVRRGKRTCASSPERAASKRSAFNFIRASDREIVDMLLEDQVLDNSDGQTCSFCERGILGPPKGVQGRGPRCRCNQKACHKFSLPRGGRVVFSSGSGAAVAPLQGQSAVLFAVGDDAPLAEIHGLTGNGRKAIESMGKFDDARRKNDVLQQEKRGLTEQRAPGPGAMRLPEWAPFARENLSSGDVVLRAGGANARE</sequence>
<protein>
    <recommendedName>
        <fullName evidence="4">PPM-type phosphatase domain-containing protein</fullName>
    </recommendedName>
</protein>
<feature type="region of interest" description="Disordered" evidence="1">
    <location>
        <begin position="975"/>
        <end position="1019"/>
    </location>
</feature>
<dbReference type="SUPFAM" id="SSF81606">
    <property type="entry name" value="PP2C-like"/>
    <property type="match status" value="1"/>
</dbReference>
<dbReference type="Proteomes" id="UP001189429">
    <property type="component" value="Unassembled WGS sequence"/>
</dbReference>
<evidence type="ECO:0000256" key="1">
    <source>
        <dbReference type="SAM" id="MobiDB-lite"/>
    </source>
</evidence>
<dbReference type="InterPro" id="IPR036457">
    <property type="entry name" value="PPM-type-like_dom_sf"/>
</dbReference>
<reference evidence="2" key="1">
    <citation type="submission" date="2023-10" db="EMBL/GenBank/DDBJ databases">
        <authorList>
            <person name="Chen Y."/>
            <person name="Shah S."/>
            <person name="Dougan E. K."/>
            <person name="Thang M."/>
            <person name="Chan C."/>
        </authorList>
    </citation>
    <scope>NUCLEOTIDE SEQUENCE [LARGE SCALE GENOMIC DNA]</scope>
</reference>
<feature type="compositionally biased region" description="Low complexity" evidence="1">
    <location>
        <begin position="737"/>
        <end position="747"/>
    </location>
</feature>
<feature type="non-terminal residue" evidence="2">
    <location>
        <position position="1202"/>
    </location>
</feature>
<accession>A0ABN9UI41</accession>
<proteinExistence type="predicted"/>
<name>A0ABN9UI41_9DINO</name>
<gene>
    <name evidence="2" type="ORF">PCOR1329_LOCUS48743</name>
</gene>
<dbReference type="EMBL" id="CAUYUJ010015892">
    <property type="protein sequence ID" value="CAK0859329.1"/>
    <property type="molecule type" value="Genomic_DNA"/>
</dbReference>
<feature type="region of interest" description="Disordered" evidence="1">
    <location>
        <begin position="836"/>
        <end position="856"/>
    </location>
</feature>
<feature type="region of interest" description="Disordered" evidence="1">
    <location>
        <begin position="737"/>
        <end position="761"/>
    </location>
</feature>
<evidence type="ECO:0008006" key="4">
    <source>
        <dbReference type="Google" id="ProtNLM"/>
    </source>
</evidence>
<comment type="caution">
    <text evidence="2">The sequence shown here is derived from an EMBL/GenBank/DDBJ whole genome shotgun (WGS) entry which is preliminary data.</text>
</comment>
<organism evidence="2 3">
    <name type="scientific">Prorocentrum cordatum</name>
    <dbReference type="NCBI Taxonomy" id="2364126"/>
    <lineage>
        <taxon>Eukaryota</taxon>
        <taxon>Sar</taxon>
        <taxon>Alveolata</taxon>
        <taxon>Dinophyceae</taxon>
        <taxon>Prorocentrales</taxon>
        <taxon>Prorocentraceae</taxon>
        <taxon>Prorocentrum</taxon>
    </lineage>
</organism>
<keyword evidence="3" id="KW-1185">Reference proteome</keyword>
<evidence type="ECO:0000313" key="3">
    <source>
        <dbReference type="Proteomes" id="UP001189429"/>
    </source>
</evidence>
<evidence type="ECO:0000313" key="2">
    <source>
        <dbReference type="EMBL" id="CAK0859329.1"/>
    </source>
</evidence>